<protein>
    <recommendedName>
        <fullName evidence="1">RNase H type-1 domain-containing protein</fullName>
    </recommendedName>
</protein>
<dbReference type="InterPro" id="IPR053151">
    <property type="entry name" value="RNase_H-like"/>
</dbReference>
<dbReference type="InterPro" id="IPR012337">
    <property type="entry name" value="RNaseH-like_sf"/>
</dbReference>
<dbReference type="RefSeq" id="XP_016439107.1">
    <property type="nucleotide sequence ID" value="XM_016583621.1"/>
</dbReference>
<name>A0A1S3XHD2_TOBAC</name>
<sequence length="121" mass="13531">MHVKWEPPNQSFYKLNSDEAACTTIGAAGYGGVIRDSNGNWIVGYTGSSKHTTSLHMELMGLLQGLRLAHLRQLTPSEVVVDAKELVDPRVTHTYREQNQVVDSMAKHDLMEYRGPSMLVF</sequence>
<dbReference type="InterPro" id="IPR044730">
    <property type="entry name" value="RNase_H-like_dom_plant"/>
</dbReference>
<reference evidence="2" key="1">
    <citation type="submission" date="2025-08" db="UniProtKB">
        <authorList>
            <consortium name="RefSeq"/>
        </authorList>
    </citation>
    <scope>IDENTIFICATION</scope>
</reference>
<dbReference type="GO" id="GO:0003676">
    <property type="term" value="F:nucleic acid binding"/>
    <property type="evidence" value="ECO:0007669"/>
    <property type="project" value="InterPro"/>
</dbReference>
<dbReference type="PANTHER" id="PTHR47723:SF23">
    <property type="entry name" value="REVERSE TRANSCRIPTASE-LIKE PROTEIN"/>
    <property type="match status" value="1"/>
</dbReference>
<dbReference type="GO" id="GO:0004523">
    <property type="term" value="F:RNA-DNA hybrid ribonuclease activity"/>
    <property type="evidence" value="ECO:0007669"/>
    <property type="project" value="InterPro"/>
</dbReference>
<feature type="domain" description="RNase H type-1" evidence="1">
    <location>
        <begin position="23"/>
        <end position="88"/>
    </location>
</feature>
<dbReference type="PANTHER" id="PTHR47723">
    <property type="entry name" value="OS05G0353850 PROTEIN"/>
    <property type="match status" value="1"/>
</dbReference>
<evidence type="ECO:0000259" key="1">
    <source>
        <dbReference type="Pfam" id="PF13456"/>
    </source>
</evidence>
<dbReference type="OrthoDB" id="1391789at2759"/>
<evidence type="ECO:0000313" key="2">
    <source>
        <dbReference type="RefSeq" id="XP_016439107.1"/>
    </source>
</evidence>
<accession>A0A1S3XHD2</accession>
<dbReference type="SUPFAM" id="SSF53098">
    <property type="entry name" value="Ribonuclease H-like"/>
    <property type="match status" value="1"/>
</dbReference>
<dbReference type="InterPro" id="IPR036397">
    <property type="entry name" value="RNaseH_sf"/>
</dbReference>
<dbReference type="AlphaFoldDB" id="A0A1S3XHD2"/>
<dbReference type="PaxDb" id="4097-A0A1S3XHD2"/>
<dbReference type="Gene3D" id="3.30.420.10">
    <property type="entry name" value="Ribonuclease H-like superfamily/Ribonuclease H"/>
    <property type="match status" value="1"/>
</dbReference>
<dbReference type="Pfam" id="PF13456">
    <property type="entry name" value="RVT_3"/>
    <property type="match status" value="1"/>
</dbReference>
<organism evidence="2">
    <name type="scientific">Nicotiana tabacum</name>
    <name type="common">Common tobacco</name>
    <dbReference type="NCBI Taxonomy" id="4097"/>
    <lineage>
        <taxon>Eukaryota</taxon>
        <taxon>Viridiplantae</taxon>
        <taxon>Streptophyta</taxon>
        <taxon>Embryophyta</taxon>
        <taxon>Tracheophyta</taxon>
        <taxon>Spermatophyta</taxon>
        <taxon>Magnoliopsida</taxon>
        <taxon>eudicotyledons</taxon>
        <taxon>Gunneridae</taxon>
        <taxon>Pentapetalae</taxon>
        <taxon>asterids</taxon>
        <taxon>lamiids</taxon>
        <taxon>Solanales</taxon>
        <taxon>Solanaceae</taxon>
        <taxon>Nicotianoideae</taxon>
        <taxon>Nicotianeae</taxon>
        <taxon>Nicotiana</taxon>
    </lineage>
</organism>
<dbReference type="SMR" id="A0A1S3XHD2"/>
<proteinExistence type="predicted"/>
<dbReference type="CDD" id="cd06222">
    <property type="entry name" value="RNase_H_like"/>
    <property type="match status" value="1"/>
</dbReference>
<dbReference type="InterPro" id="IPR002156">
    <property type="entry name" value="RNaseH_domain"/>
</dbReference>
<gene>
    <name evidence="2" type="primary">LOC107765035</name>
</gene>
<dbReference type="KEGG" id="nta:107765035"/>
<dbReference type="OMA" id="VIDIELM"/>